<feature type="transmembrane region" description="Helical" evidence="9">
    <location>
        <begin position="312"/>
        <end position="339"/>
    </location>
</feature>
<dbReference type="SUPFAM" id="SSF158791">
    <property type="entry name" value="MgtE N-terminal domain-like"/>
    <property type="match status" value="1"/>
</dbReference>
<dbReference type="InterPro" id="IPR036739">
    <property type="entry name" value="SLC41_membr_dom_sf"/>
</dbReference>
<dbReference type="SUPFAM" id="SSF161093">
    <property type="entry name" value="MgtE membrane domain-like"/>
    <property type="match status" value="1"/>
</dbReference>
<evidence type="ECO:0000256" key="1">
    <source>
        <dbReference type="ARBA" id="ARBA00004141"/>
    </source>
</evidence>
<keyword evidence="4 9" id="KW-0812">Transmembrane</keyword>
<keyword evidence="12" id="KW-1185">Reference proteome</keyword>
<dbReference type="NCBIfam" id="TIGR00400">
    <property type="entry name" value="mgtE"/>
    <property type="match status" value="1"/>
</dbReference>
<protein>
    <recommendedName>
        <fullName evidence="9">Magnesium transporter MgtE</fullName>
    </recommendedName>
</protein>
<dbReference type="InterPro" id="IPR006669">
    <property type="entry name" value="MgtE_transporter"/>
</dbReference>
<feature type="transmembrane region" description="Helical" evidence="9">
    <location>
        <begin position="424"/>
        <end position="447"/>
    </location>
</feature>
<evidence type="ECO:0000256" key="6">
    <source>
        <dbReference type="ARBA" id="ARBA00022989"/>
    </source>
</evidence>
<evidence type="ECO:0000256" key="9">
    <source>
        <dbReference type="RuleBase" id="RU362011"/>
    </source>
</evidence>
<evidence type="ECO:0000256" key="4">
    <source>
        <dbReference type="ARBA" id="ARBA00022692"/>
    </source>
</evidence>
<evidence type="ECO:0000256" key="7">
    <source>
        <dbReference type="ARBA" id="ARBA00023136"/>
    </source>
</evidence>
<dbReference type="PANTHER" id="PTHR43773">
    <property type="entry name" value="MAGNESIUM TRANSPORTER MGTE"/>
    <property type="match status" value="1"/>
</dbReference>
<dbReference type="SUPFAM" id="SSF54631">
    <property type="entry name" value="CBS-domain pair"/>
    <property type="match status" value="1"/>
</dbReference>
<comment type="subunit">
    <text evidence="9">Homodimer.</text>
</comment>
<dbReference type="CDD" id="cd04606">
    <property type="entry name" value="CBS_pair_Mg_transporter"/>
    <property type="match status" value="1"/>
</dbReference>
<dbReference type="RefSeq" id="WP_135479912.1">
    <property type="nucleotide sequence ID" value="NZ_SIJK02000041.1"/>
</dbReference>
<dbReference type="Proteomes" id="UP001193081">
    <property type="component" value="Unassembled WGS sequence"/>
</dbReference>
<evidence type="ECO:0000259" key="10">
    <source>
        <dbReference type="PROSITE" id="PS51371"/>
    </source>
</evidence>
<dbReference type="Gene3D" id="1.10.357.20">
    <property type="entry name" value="SLC41 divalent cation transporters, integral membrane domain"/>
    <property type="match status" value="1"/>
</dbReference>
<dbReference type="InterPro" id="IPR046342">
    <property type="entry name" value="CBS_dom_sf"/>
</dbReference>
<keyword evidence="6 9" id="KW-1133">Transmembrane helix</keyword>
<keyword evidence="5 9" id="KW-0460">Magnesium</keyword>
<dbReference type="Pfam" id="PF01769">
    <property type="entry name" value="MgtE"/>
    <property type="match status" value="1"/>
</dbReference>
<comment type="caution">
    <text evidence="11">The sequence shown here is derived from an EMBL/GenBank/DDBJ whole genome shotgun (WGS) entry which is preliminary data.</text>
</comment>
<keyword evidence="3 9" id="KW-0813">Transport</keyword>
<comment type="subcellular location">
    <subcellularLocation>
        <location evidence="9">Cell membrane</location>
        <topology evidence="9">Multi-pass membrane protein</topology>
    </subcellularLocation>
    <subcellularLocation>
        <location evidence="1">Membrane</location>
        <topology evidence="1">Multi-pass membrane protein</topology>
    </subcellularLocation>
</comment>
<evidence type="ECO:0000256" key="5">
    <source>
        <dbReference type="ARBA" id="ARBA00022842"/>
    </source>
</evidence>
<dbReference type="PANTHER" id="PTHR43773:SF1">
    <property type="entry name" value="MAGNESIUM TRANSPORTER MGTE"/>
    <property type="match status" value="1"/>
</dbReference>
<accession>A0ABS4DE83</accession>
<dbReference type="Pfam" id="PF03448">
    <property type="entry name" value="MgtE_N"/>
    <property type="match status" value="1"/>
</dbReference>
<dbReference type="Gene3D" id="3.10.580.10">
    <property type="entry name" value="CBS-domain"/>
    <property type="match status" value="1"/>
</dbReference>
<feature type="transmembrane region" description="Helical" evidence="9">
    <location>
        <begin position="386"/>
        <end position="412"/>
    </location>
</feature>
<dbReference type="SMART" id="SM00116">
    <property type="entry name" value="CBS"/>
    <property type="match status" value="1"/>
</dbReference>
<feature type="transmembrane region" description="Helical" evidence="9">
    <location>
        <begin position="360"/>
        <end position="380"/>
    </location>
</feature>
<feature type="domain" description="CBS" evidence="10">
    <location>
        <begin position="202"/>
        <end position="258"/>
    </location>
</feature>
<feature type="transmembrane region" description="Helical" evidence="9">
    <location>
        <begin position="288"/>
        <end position="306"/>
    </location>
</feature>
<dbReference type="InterPro" id="IPR000644">
    <property type="entry name" value="CBS_dom"/>
</dbReference>
<sequence>MTTFPSTNVEDVRTLVADRQLAELRAMLAFWPEPEVADLLMELNPTEQMVVFRLLPRQISSEVFTHLDTEQQNELLTQLNSEETRHLLANLSPDDRTQLFEELPGQATQKLLNLLGPEDLREARQLLGYPEESVGRLMTPDYVAVRPTWTISQALHHIRTRGRDSETINTIYVTDGRWRFLDAIDLRRFIMAEPEQTVEQIMDRAYIVLSAFDDREQAVRALRRYDLASLPVVDSDGVLVGIVTFDDLIDVADEETTEDFHKSAAVAPLRASYSETGIRELVMKRAPWLIVLVFVNIFSGAIIAAFEDTIAAVVALVFFMPLLIASSGNAGSQSATLMVRAMAMGDIKKSDWARSLRKEVLVSALLGVSMAVAVWLVAFFRTGSEVAMVVSLTMIIIVIAGSLIGTVLPFILSRFGLDPATASGPLITSLSDIAGVLIYFSLATWLLGIV</sequence>
<keyword evidence="7 9" id="KW-0472">Membrane</keyword>
<dbReference type="EMBL" id="SIJK02000041">
    <property type="protein sequence ID" value="MBP1467746.1"/>
    <property type="molecule type" value="Genomic_DNA"/>
</dbReference>
<dbReference type="InterPro" id="IPR038076">
    <property type="entry name" value="MgtE_N_sf"/>
</dbReference>
<keyword evidence="8" id="KW-0129">CBS domain</keyword>
<comment type="function">
    <text evidence="9">Acts as a magnesium transporter.</text>
</comment>
<evidence type="ECO:0000256" key="3">
    <source>
        <dbReference type="ARBA" id="ARBA00022448"/>
    </source>
</evidence>
<reference evidence="11 12" key="1">
    <citation type="submission" date="2021-03" db="EMBL/GenBank/DDBJ databases">
        <authorList>
            <person name="Grouzdev D.S."/>
        </authorList>
    </citation>
    <scope>NUCLEOTIDE SEQUENCE [LARGE SCALE GENOMIC DNA]</scope>
    <source>
        <strain evidence="11 12">M50-1</strain>
    </source>
</reference>
<comment type="similarity">
    <text evidence="2 9">Belongs to the SLC41A transporter family.</text>
</comment>
<keyword evidence="9" id="KW-0479">Metal-binding</keyword>
<name>A0ABS4DE83_9CHLR</name>
<dbReference type="InterPro" id="IPR006668">
    <property type="entry name" value="Mg_transptr_MgtE_intracell_dom"/>
</dbReference>
<evidence type="ECO:0000256" key="2">
    <source>
        <dbReference type="ARBA" id="ARBA00009749"/>
    </source>
</evidence>
<evidence type="ECO:0000313" key="11">
    <source>
        <dbReference type="EMBL" id="MBP1467746.1"/>
    </source>
</evidence>
<keyword evidence="9" id="KW-1003">Cell membrane</keyword>
<evidence type="ECO:0000256" key="8">
    <source>
        <dbReference type="PROSITE-ProRule" id="PRU00703"/>
    </source>
</evidence>
<proteinExistence type="inferred from homology"/>
<gene>
    <name evidence="11" type="primary">mgtE</name>
    <name evidence="11" type="ORF">EYB53_018670</name>
</gene>
<dbReference type="InterPro" id="IPR006667">
    <property type="entry name" value="SLC41_membr_dom"/>
</dbReference>
<dbReference type="PROSITE" id="PS51371">
    <property type="entry name" value="CBS"/>
    <property type="match status" value="1"/>
</dbReference>
<dbReference type="Gene3D" id="1.25.60.10">
    <property type="entry name" value="MgtE N-terminal domain-like"/>
    <property type="match status" value="1"/>
</dbReference>
<dbReference type="Pfam" id="PF00571">
    <property type="entry name" value="CBS"/>
    <property type="match status" value="2"/>
</dbReference>
<organism evidence="11 12">
    <name type="scientific">Candidatus Chloroploca mongolica</name>
    <dbReference type="NCBI Taxonomy" id="2528176"/>
    <lineage>
        <taxon>Bacteria</taxon>
        <taxon>Bacillati</taxon>
        <taxon>Chloroflexota</taxon>
        <taxon>Chloroflexia</taxon>
        <taxon>Chloroflexales</taxon>
        <taxon>Chloroflexineae</taxon>
        <taxon>Oscillochloridaceae</taxon>
        <taxon>Candidatus Chloroploca</taxon>
    </lineage>
</organism>
<evidence type="ECO:0000313" key="12">
    <source>
        <dbReference type="Proteomes" id="UP001193081"/>
    </source>
</evidence>
<dbReference type="SMART" id="SM00924">
    <property type="entry name" value="MgtE_N"/>
    <property type="match status" value="1"/>
</dbReference>